<reference evidence="5 6" key="1">
    <citation type="journal article" date="2021" name="ISME Commun">
        <title>Automated analysis of genomic sequences facilitates high-throughput and comprehensive description of bacteria.</title>
        <authorList>
            <person name="Hitch T.C.A."/>
        </authorList>
    </citation>
    <scope>NUCLEOTIDE SEQUENCE [LARGE SCALE GENOMIC DNA]</scope>
    <source>
        <strain evidence="5 6">Sanger_04</strain>
    </source>
</reference>
<dbReference type="PRINTS" id="PR00834">
    <property type="entry name" value="PROTEASES2C"/>
</dbReference>
<proteinExistence type="predicted"/>
<evidence type="ECO:0000313" key="6">
    <source>
        <dbReference type="Proteomes" id="UP001652461"/>
    </source>
</evidence>
<sequence>MRNMKKGTKFVATALAFGVLASTAFQGSNYLYHKANGGTVTATDKAELNIANAVSSNASNSGSSDTESAGSVSAIAQAAMPSLVAITNKSVREMQSMFGQSQAYESESSGSGIIIGKTDTELLMVTNNHVVSGAQDLSMGFVDESVAEATVKGTDADHDIAVIAVKLSDLSEDTLSAIKVIEIGSSSDLEVGEQVVAIGNALGYGQSVTTGIVSALNREVTIDNTTNTLIQTDAAINPGNSGGALLNMSGQLVGINSAKYSDTTVEGMGYAIPVDDVVDIIENLMNRQVRTEKAAEGQQGYLGVSGQDVTSEVAQAYDMPKGVYITTVESGSAAEQAGLQKGDIITKFDGTSVSALSELREQISYYKAGEQVEITYNTQENGAYVEKTATVTLGEKQTTETKTEMRR</sequence>
<accession>A0ABT2S074</accession>
<dbReference type="InterPro" id="IPR001478">
    <property type="entry name" value="PDZ"/>
</dbReference>
<protein>
    <submittedName>
        <fullName evidence="5">Trypsin-like peptidase domain-containing protein</fullName>
    </submittedName>
</protein>
<dbReference type="InterPro" id="IPR051201">
    <property type="entry name" value="Chloro_Bact_Ser_Proteases"/>
</dbReference>
<organism evidence="5 6">
    <name type="scientific">Laedolimicola ammoniilytica</name>
    <dbReference type="NCBI Taxonomy" id="2981771"/>
    <lineage>
        <taxon>Bacteria</taxon>
        <taxon>Bacillati</taxon>
        <taxon>Bacillota</taxon>
        <taxon>Clostridia</taxon>
        <taxon>Lachnospirales</taxon>
        <taxon>Lachnospiraceae</taxon>
        <taxon>Laedolimicola</taxon>
    </lineage>
</organism>
<keyword evidence="3" id="KW-0732">Signal</keyword>
<feature type="domain" description="PDZ" evidence="4">
    <location>
        <begin position="288"/>
        <end position="380"/>
    </location>
</feature>
<dbReference type="InterPro" id="IPR009003">
    <property type="entry name" value="Peptidase_S1_PA"/>
</dbReference>
<dbReference type="SUPFAM" id="SSF50494">
    <property type="entry name" value="Trypsin-like serine proteases"/>
    <property type="match status" value="1"/>
</dbReference>
<evidence type="ECO:0000256" key="2">
    <source>
        <dbReference type="ARBA" id="ARBA00022801"/>
    </source>
</evidence>
<evidence type="ECO:0000259" key="4">
    <source>
        <dbReference type="PROSITE" id="PS50106"/>
    </source>
</evidence>
<dbReference type="InterPro" id="IPR036034">
    <property type="entry name" value="PDZ_sf"/>
</dbReference>
<feature type="signal peptide" evidence="3">
    <location>
        <begin position="1"/>
        <end position="27"/>
    </location>
</feature>
<dbReference type="PANTHER" id="PTHR43343">
    <property type="entry name" value="PEPTIDASE S12"/>
    <property type="match status" value="1"/>
</dbReference>
<keyword evidence="2" id="KW-0378">Hydrolase</keyword>
<dbReference type="Gene3D" id="2.40.10.120">
    <property type="match status" value="1"/>
</dbReference>
<dbReference type="Pfam" id="PF13365">
    <property type="entry name" value="Trypsin_2"/>
    <property type="match status" value="1"/>
</dbReference>
<evidence type="ECO:0000256" key="1">
    <source>
        <dbReference type="ARBA" id="ARBA00022670"/>
    </source>
</evidence>
<keyword evidence="6" id="KW-1185">Reference proteome</keyword>
<dbReference type="SUPFAM" id="SSF50156">
    <property type="entry name" value="PDZ domain-like"/>
    <property type="match status" value="1"/>
</dbReference>
<dbReference type="PANTHER" id="PTHR43343:SF3">
    <property type="entry name" value="PROTEASE DO-LIKE 8, CHLOROPLASTIC"/>
    <property type="match status" value="1"/>
</dbReference>
<keyword evidence="1" id="KW-0645">Protease</keyword>
<dbReference type="EMBL" id="JAOQKC010000023">
    <property type="protein sequence ID" value="MCU6697991.1"/>
    <property type="molecule type" value="Genomic_DNA"/>
</dbReference>
<name>A0ABT2S074_9FIRM</name>
<evidence type="ECO:0000313" key="5">
    <source>
        <dbReference type="EMBL" id="MCU6697991.1"/>
    </source>
</evidence>
<comment type="caution">
    <text evidence="5">The sequence shown here is derived from an EMBL/GenBank/DDBJ whole genome shotgun (WGS) entry which is preliminary data.</text>
</comment>
<dbReference type="RefSeq" id="WP_158364850.1">
    <property type="nucleotide sequence ID" value="NZ_JAOQKC010000023.1"/>
</dbReference>
<dbReference type="PROSITE" id="PS50106">
    <property type="entry name" value="PDZ"/>
    <property type="match status" value="1"/>
</dbReference>
<feature type="chain" id="PRO_5045249038" evidence="3">
    <location>
        <begin position="28"/>
        <end position="407"/>
    </location>
</feature>
<dbReference type="Gene3D" id="2.30.42.10">
    <property type="match status" value="1"/>
</dbReference>
<dbReference type="InterPro" id="IPR001940">
    <property type="entry name" value="Peptidase_S1C"/>
</dbReference>
<dbReference type="SMART" id="SM00228">
    <property type="entry name" value="PDZ"/>
    <property type="match status" value="1"/>
</dbReference>
<dbReference type="Proteomes" id="UP001652461">
    <property type="component" value="Unassembled WGS sequence"/>
</dbReference>
<gene>
    <name evidence="5" type="ORF">OCV63_13990</name>
</gene>
<evidence type="ECO:0000256" key="3">
    <source>
        <dbReference type="SAM" id="SignalP"/>
    </source>
</evidence>
<dbReference type="Pfam" id="PF13180">
    <property type="entry name" value="PDZ_2"/>
    <property type="match status" value="1"/>
</dbReference>